<feature type="compositionally biased region" description="Acidic residues" evidence="5">
    <location>
        <begin position="635"/>
        <end position="644"/>
    </location>
</feature>
<dbReference type="InterPro" id="IPR036361">
    <property type="entry name" value="SAP_dom_sf"/>
</dbReference>
<evidence type="ECO:0000259" key="7">
    <source>
        <dbReference type="PROSITE" id="PS50800"/>
    </source>
</evidence>
<feature type="compositionally biased region" description="Polar residues" evidence="5">
    <location>
        <begin position="254"/>
        <end position="269"/>
    </location>
</feature>
<dbReference type="Gene3D" id="3.30.70.330">
    <property type="match status" value="1"/>
</dbReference>
<feature type="compositionally biased region" description="Acidic residues" evidence="5">
    <location>
        <begin position="696"/>
        <end position="709"/>
    </location>
</feature>
<dbReference type="SMART" id="SM00360">
    <property type="entry name" value="RRM"/>
    <property type="match status" value="1"/>
</dbReference>
<feature type="compositionally biased region" description="Low complexity" evidence="5">
    <location>
        <begin position="934"/>
        <end position="947"/>
    </location>
</feature>
<evidence type="ECO:0000256" key="1">
    <source>
        <dbReference type="ARBA" id="ARBA00004123"/>
    </source>
</evidence>
<protein>
    <recommendedName>
        <fullName evidence="10">SAP domain-containing protein</fullName>
    </recommendedName>
</protein>
<dbReference type="Proteomes" id="UP000821866">
    <property type="component" value="Chromosome 6"/>
</dbReference>
<dbReference type="PROSITE" id="PS50102">
    <property type="entry name" value="RRM"/>
    <property type="match status" value="1"/>
</dbReference>
<feature type="compositionally biased region" description="Basic and acidic residues" evidence="5">
    <location>
        <begin position="964"/>
        <end position="986"/>
    </location>
</feature>
<dbReference type="SUPFAM" id="SSF68906">
    <property type="entry name" value="SAP domain"/>
    <property type="match status" value="1"/>
</dbReference>
<sequence>MFPQLCPPVPPFQSTYPKVWFMQLDAVLAVNGITDQLLMHAILLDALPVELCHLAATSSTSPQPYDALCTAVLARSGNTYRPLLFTRTRQVSPASQSKVRTGPQPSTDRYLGTPASTTSTPDPVTETSTPAPDHDREVEDSPTATDLPSERYIPSEPPCRASSHVPATCTFSKKATARDTVALAVSATTSSDVSASSSPQLLVSSSTVPPTAPPPATGASNSLPGASPHSTRTYPASSRPHSASPLPAPVSVSWSTTGPSTVPSRSQSLPSMLARNGLTYQPLPGARDFGVVTASQCVLPTMAPPDSMTATLPPASEPGTGDLSPVIDLPTSSRLATSDACPAYELPTPSVEPTELSTTSVEPTQLPTTSVEPTELPTTSDQPTELSMTSVKSTDLTTTTVEPTESMGTSTATSPPASNTSTVTKATTEPVFPAQPPMTPFPVVRVFGTATNESQPLPADGVCDYTFYDGLYDTGPFDTLYSPHFSAPVEHVLSHASLHSVTLSTASLSPTETHHKWHETSKFQRCFPRLKTSGTEPSVITDFFPSSAYFFVHCATLSVAHQRPTGSRWSLHVDKLDLPKEHFMDCRSCDGSATVKRKINELKVVQLRAELEGRELDKSGSKTALVERLSKALEEEGADPETYEFEVPAESSTTKKMKKAPEVEPEPETVDEAEEVEGEKEGSSEVMDADALQLSIEDEEKLLNEEEENFDKSKDEASQQEDDGSSSAAAAPSAELASTTTGAKKKGAKATPAKEQDKASTGDGSSPKQDQEGGQGGDSGTEKRKKDDDATTPPTANGTGTAPSATSNGGTAPAKAAAAKSAFTLFFCGFLLVLWGRRPQRLQRLTKVVAAKIVTNARTPGARCYGFITMGTVEEATKCVQNLNSTELHGKTISVEKTKYEPGGALKRSEAKNQAKARAAAASARKEGKSTETSAADKSSPSPVKAKAPVKKAPVTKKVVKPKATADKAKASSAKDSDAKSGDEKDVMATANNEGKEGLLKINIEGVNNHTALGKVDIGHTAEQILKKSKVSAKEAIAFKMECKQFLLSVTKKVLQKSSLKFPLVRGLSSLDPRQMCTKPDQCLAGLKNVLNALIAAERLTDYRRDTVLAEYAEMLHMEKHKLRLFEEFG</sequence>
<dbReference type="SUPFAM" id="SSF54928">
    <property type="entry name" value="RNA-binding domain, RBD"/>
    <property type="match status" value="1"/>
</dbReference>
<dbReference type="GO" id="GO:0006357">
    <property type="term" value="P:regulation of transcription by RNA polymerase II"/>
    <property type="evidence" value="ECO:0007669"/>
    <property type="project" value="TreeGrafter"/>
</dbReference>
<feature type="compositionally biased region" description="Low complexity" evidence="5">
    <location>
        <begin position="791"/>
        <end position="812"/>
    </location>
</feature>
<comment type="caution">
    <text evidence="8">The sequence shown here is derived from an EMBL/GenBank/DDBJ whole genome shotgun (WGS) entry which is preliminary data.</text>
</comment>
<dbReference type="GO" id="GO:0005634">
    <property type="term" value="C:nucleus"/>
    <property type="evidence" value="ECO:0007669"/>
    <property type="project" value="UniProtKB-SubCell"/>
</dbReference>
<feature type="compositionally biased region" description="Basic and acidic residues" evidence="5">
    <location>
        <begin position="780"/>
        <end position="789"/>
    </location>
</feature>
<evidence type="ECO:0000256" key="5">
    <source>
        <dbReference type="SAM" id="MobiDB-lite"/>
    </source>
</evidence>
<reference evidence="8" key="2">
    <citation type="submission" date="2021-09" db="EMBL/GenBank/DDBJ databases">
        <authorList>
            <person name="Jia N."/>
            <person name="Wang J."/>
            <person name="Shi W."/>
            <person name="Du L."/>
            <person name="Sun Y."/>
            <person name="Zhan W."/>
            <person name="Jiang J."/>
            <person name="Wang Q."/>
            <person name="Zhang B."/>
            <person name="Ji P."/>
            <person name="Sakyi L.B."/>
            <person name="Cui X."/>
            <person name="Yuan T."/>
            <person name="Jiang B."/>
            <person name="Yang W."/>
            <person name="Lam T.T.-Y."/>
            <person name="Chang Q."/>
            <person name="Ding S."/>
            <person name="Wang X."/>
            <person name="Zhu J."/>
            <person name="Ruan X."/>
            <person name="Zhao L."/>
            <person name="Wei J."/>
            <person name="Que T."/>
            <person name="Du C."/>
            <person name="Cheng J."/>
            <person name="Dai P."/>
            <person name="Han X."/>
            <person name="Huang E."/>
            <person name="Gao Y."/>
            <person name="Liu J."/>
            <person name="Shao H."/>
            <person name="Ye R."/>
            <person name="Li L."/>
            <person name="Wei W."/>
            <person name="Wang X."/>
            <person name="Wang C."/>
            <person name="Huo Q."/>
            <person name="Li W."/>
            <person name="Guo W."/>
            <person name="Chen H."/>
            <person name="Chen S."/>
            <person name="Zhou L."/>
            <person name="Zhou L."/>
            <person name="Ni X."/>
            <person name="Tian J."/>
            <person name="Zhou Y."/>
            <person name="Sheng Y."/>
            <person name="Liu T."/>
            <person name="Pan Y."/>
            <person name="Xia L."/>
            <person name="Li J."/>
            <person name="Zhao F."/>
            <person name="Cao W."/>
        </authorList>
    </citation>
    <scope>NUCLEOTIDE SEQUENCE</scope>
    <source>
        <strain evidence="8">Rmic-2018</strain>
        <tissue evidence="8">Larvae</tissue>
    </source>
</reference>
<feature type="region of interest" description="Disordered" evidence="5">
    <location>
        <begin position="904"/>
        <end position="986"/>
    </location>
</feature>
<dbReference type="PROSITE" id="PS50800">
    <property type="entry name" value="SAP"/>
    <property type="match status" value="1"/>
</dbReference>
<dbReference type="PANTHER" id="PTHR15683">
    <property type="entry name" value="SCAFFOLD ATTACHMENT FACTOR B-RELATED"/>
    <property type="match status" value="1"/>
</dbReference>
<dbReference type="AlphaFoldDB" id="A0A9J6DQ89"/>
<dbReference type="InterPro" id="IPR003034">
    <property type="entry name" value="SAP_dom"/>
</dbReference>
<keyword evidence="3" id="KW-0539">Nucleus</keyword>
<dbReference type="SMART" id="SM00513">
    <property type="entry name" value="SAP"/>
    <property type="match status" value="1"/>
</dbReference>
<evidence type="ECO:0000313" key="9">
    <source>
        <dbReference type="Proteomes" id="UP000821866"/>
    </source>
</evidence>
<evidence type="ECO:0000259" key="6">
    <source>
        <dbReference type="PROSITE" id="PS50102"/>
    </source>
</evidence>
<dbReference type="InterPro" id="IPR000504">
    <property type="entry name" value="RRM_dom"/>
</dbReference>
<keyword evidence="2 4" id="KW-0694">RNA-binding</keyword>
<feature type="compositionally biased region" description="Low complexity" evidence="5">
    <location>
        <begin position="188"/>
        <end position="209"/>
    </location>
</feature>
<feature type="domain" description="RRM" evidence="6">
    <location>
        <begin position="823"/>
        <end position="900"/>
    </location>
</feature>
<dbReference type="Pfam" id="PF23055">
    <property type="entry name" value="DUF7041"/>
    <property type="match status" value="1"/>
</dbReference>
<comment type="subcellular location">
    <subcellularLocation>
        <location evidence="1">Nucleus</location>
    </subcellularLocation>
</comment>
<feature type="region of interest" description="Disordered" evidence="5">
    <location>
        <begin position="633"/>
        <end position="812"/>
    </location>
</feature>
<feature type="region of interest" description="Disordered" evidence="5">
    <location>
        <begin position="347"/>
        <end position="424"/>
    </location>
</feature>
<feature type="compositionally biased region" description="Basic residues" evidence="5">
    <location>
        <begin position="948"/>
        <end position="961"/>
    </location>
</feature>
<dbReference type="GO" id="GO:0043565">
    <property type="term" value="F:sequence-specific DNA binding"/>
    <property type="evidence" value="ECO:0007669"/>
    <property type="project" value="TreeGrafter"/>
</dbReference>
<feature type="domain" description="SAP" evidence="7">
    <location>
        <begin position="599"/>
        <end position="633"/>
    </location>
</feature>
<feature type="compositionally biased region" description="Polar residues" evidence="5">
    <location>
        <begin position="114"/>
        <end position="130"/>
    </location>
</feature>
<organism evidence="8 9">
    <name type="scientific">Rhipicephalus microplus</name>
    <name type="common">Cattle tick</name>
    <name type="synonym">Boophilus microplus</name>
    <dbReference type="NCBI Taxonomy" id="6941"/>
    <lineage>
        <taxon>Eukaryota</taxon>
        <taxon>Metazoa</taxon>
        <taxon>Ecdysozoa</taxon>
        <taxon>Arthropoda</taxon>
        <taxon>Chelicerata</taxon>
        <taxon>Arachnida</taxon>
        <taxon>Acari</taxon>
        <taxon>Parasitiformes</taxon>
        <taxon>Ixodida</taxon>
        <taxon>Ixodoidea</taxon>
        <taxon>Ixodidae</taxon>
        <taxon>Rhipicephalinae</taxon>
        <taxon>Rhipicephalus</taxon>
        <taxon>Boophilus</taxon>
    </lineage>
</organism>
<keyword evidence="9" id="KW-1185">Reference proteome</keyword>
<evidence type="ECO:0008006" key="10">
    <source>
        <dbReference type="Google" id="ProtNLM"/>
    </source>
</evidence>
<proteinExistence type="predicted"/>
<evidence type="ECO:0000256" key="4">
    <source>
        <dbReference type="PROSITE-ProRule" id="PRU00176"/>
    </source>
</evidence>
<reference evidence="8" key="1">
    <citation type="journal article" date="2020" name="Cell">
        <title>Large-Scale Comparative Analyses of Tick Genomes Elucidate Their Genetic Diversity and Vector Capacities.</title>
        <authorList>
            <consortium name="Tick Genome and Microbiome Consortium (TIGMIC)"/>
            <person name="Jia N."/>
            <person name="Wang J."/>
            <person name="Shi W."/>
            <person name="Du L."/>
            <person name="Sun Y."/>
            <person name="Zhan W."/>
            <person name="Jiang J.F."/>
            <person name="Wang Q."/>
            <person name="Zhang B."/>
            <person name="Ji P."/>
            <person name="Bell-Sakyi L."/>
            <person name="Cui X.M."/>
            <person name="Yuan T.T."/>
            <person name="Jiang B.G."/>
            <person name="Yang W.F."/>
            <person name="Lam T.T."/>
            <person name="Chang Q.C."/>
            <person name="Ding S.J."/>
            <person name="Wang X.J."/>
            <person name="Zhu J.G."/>
            <person name="Ruan X.D."/>
            <person name="Zhao L."/>
            <person name="Wei J.T."/>
            <person name="Ye R.Z."/>
            <person name="Que T.C."/>
            <person name="Du C.H."/>
            <person name="Zhou Y.H."/>
            <person name="Cheng J.X."/>
            <person name="Dai P.F."/>
            <person name="Guo W.B."/>
            <person name="Han X.H."/>
            <person name="Huang E.J."/>
            <person name="Li L.F."/>
            <person name="Wei W."/>
            <person name="Gao Y.C."/>
            <person name="Liu J.Z."/>
            <person name="Shao H.Z."/>
            <person name="Wang X."/>
            <person name="Wang C.C."/>
            <person name="Yang T.C."/>
            <person name="Huo Q.B."/>
            <person name="Li W."/>
            <person name="Chen H.Y."/>
            <person name="Chen S.E."/>
            <person name="Zhou L.G."/>
            <person name="Ni X.B."/>
            <person name="Tian J.H."/>
            <person name="Sheng Y."/>
            <person name="Liu T."/>
            <person name="Pan Y.S."/>
            <person name="Xia L.Y."/>
            <person name="Li J."/>
            <person name="Zhao F."/>
            <person name="Cao W.C."/>
        </authorList>
    </citation>
    <scope>NUCLEOTIDE SEQUENCE</scope>
    <source>
        <strain evidence="8">Rmic-2018</strain>
    </source>
</reference>
<evidence type="ECO:0000313" key="8">
    <source>
        <dbReference type="EMBL" id="KAH8024110.1"/>
    </source>
</evidence>
<name>A0A9J6DQ89_RHIMP</name>
<dbReference type="PANTHER" id="PTHR15683:SF8">
    <property type="entry name" value="SCAFFOLD ATTACHMENT FACTOR B, ISOFORM B"/>
    <property type="match status" value="1"/>
</dbReference>
<accession>A0A9J6DQ89</accession>
<dbReference type="GO" id="GO:0050684">
    <property type="term" value="P:regulation of mRNA processing"/>
    <property type="evidence" value="ECO:0007669"/>
    <property type="project" value="TreeGrafter"/>
</dbReference>
<feature type="region of interest" description="Disordered" evidence="5">
    <location>
        <begin position="188"/>
        <end position="269"/>
    </location>
</feature>
<dbReference type="InterPro" id="IPR051738">
    <property type="entry name" value="SAF_Modulators"/>
</dbReference>
<feature type="region of interest" description="Disordered" evidence="5">
    <location>
        <begin position="87"/>
        <end position="165"/>
    </location>
</feature>
<dbReference type="Pfam" id="PF00076">
    <property type="entry name" value="RRM_1"/>
    <property type="match status" value="1"/>
</dbReference>
<dbReference type="Gene3D" id="1.10.720.30">
    <property type="entry name" value="SAP domain"/>
    <property type="match status" value="1"/>
</dbReference>
<feature type="compositionally biased region" description="Low complexity" evidence="5">
    <location>
        <begin position="240"/>
        <end position="253"/>
    </location>
</feature>
<dbReference type="InterPro" id="IPR012677">
    <property type="entry name" value="Nucleotide-bd_a/b_plait_sf"/>
</dbReference>
<dbReference type="EMBL" id="JABSTU010000008">
    <property type="protein sequence ID" value="KAH8024110.1"/>
    <property type="molecule type" value="Genomic_DNA"/>
</dbReference>
<feature type="compositionally biased region" description="Low complexity" evidence="5">
    <location>
        <begin position="725"/>
        <end position="742"/>
    </location>
</feature>
<feature type="compositionally biased region" description="Low complexity" evidence="5">
    <location>
        <begin position="914"/>
        <end position="923"/>
    </location>
</feature>
<feature type="compositionally biased region" description="Low complexity" evidence="5">
    <location>
        <begin position="389"/>
        <end position="424"/>
    </location>
</feature>
<gene>
    <name evidence="8" type="ORF">HPB51_021731</name>
</gene>
<dbReference type="Pfam" id="PF02037">
    <property type="entry name" value="SAP"/>
    <property type="match status" value="1"/>
</dbReference>
<feature type="compositionally biased region" description="Acidic residues" evidence="5">
    <location>
        <begin position="663"/>
        <end position="678"/>
    </location>
</feature>
<evidence type="ECO:0000256" key="3">
    <source>
        <dbReference type="ARBA" id="ARBA00023242"/>
    </source>
</evidence>
<dbReference type="VEuPathDB" id="VectorBase:LOC119171977"/>
<feature type="compositionally biased region" description="Polar residues" evidence="5">
    <location>
        <begin position="355"/>
        <end position="388"/>
    </location>
</feature>
<dbReference type="GO" id="GO:0003723">
    <property type="term" value="F:RNA binding"/>
    <property type="evidence" value="ECO:0007669"/>
    <property type="project" value="UniProtKB-UniRule"/>
</dbReference>
<dbReference type="InterPro" id="IPR055469">
    <property type="entry name" value="DUF7041"/>
</dbReference>
<dbReference type="InterPro" id="IPR035979">
    <property type="entry name" value="RBD_domain_sf"/>
</dbReference>
<feature type="compositionally biased region" description="Polar residues" evidence="5">
    <location>
        <begin position="87"/>
        <end position="107"/>
    </location>
</feature>
<evidence type="ECO:0000256" key="2">
    <source>
        <dbReference type="ARBA" id="ARBA00022884"/>
    </source>
</evidence>